<accession>A0A848F6N1</accession>
<protein>
    <submittedName>
        <fullName evidence="1">Uncharacterized protein</fullName>
    </submittedName>
</protein>
<dbReference type="EMBL" id="JABBFW010000002">
    <property type="protein sequence ID" value="NML14219.1"/>
    <property type="molecule type" value="Genomic_DNA"/>
</dbReference>
<name>A0A848F6N1_9BURK</name>
<comment type="caution">
    <text evidence="1">The sequence shown here is derived from an EMBL/GenBank/DDBJ whole genome shotgun (WGS) entry which is preliminary data.</text>
</comment>
<evidence type="ECO:0000313" key="2">
    <source>
        <dbReference type="Proteomes" id="UP000574067"/>
    </source>
</evidence>
<sequence length="45" mass="5026">MTPRAARLRRLLAWAAALLALALVFTAYLQPSMAFSIASQLWNCF</sequence>
<dbReference type="AlphaFoldDB" id="A0A848F6N1"/>
<dbReference type="Proteomes" id="UP000574067">
    <property type="component" value="Unassembled WGS sequence"/>
</dbReference>
<dbReference type="RefSeq" id="WP_169158901.1">
    <property type="nucleotide sequence ID" value="NZ_JABBFW010000002.1"/>
</dbReference>
<evidence type="ECO:0000313" key="1">
    <source>
        <dbReference type="EMBL" id="NML14219.1"/>
    </source>
</evidence>
<gene>
    <name evidence="1" type="ORF">HHL10_04390</name>
</gene>
<keyword evidence="2" id="KW-1185">Reference proteome</keyword>
<reference evidence="1 2" key="1">
    <citation type="submission" date="2020-04" db="EMBL/GenBank/DDBJ databases">
        <title>Azohydromonas sp. isolated from soil.</title>
        <authorList>
            <person name="Dahal R.H."/>
        </authorList>
    </citation>
    <scope>NUCLEOTIDE SEQUENCE [LARGE SCALE GENOMIC DNA]</scope>
    <source>
        <strain evidence="1 2">G-1-1-14</strain>
    </source>
</reference>
<organism evidence="1 2">
    <name type="scientific">Azohydromonas caseinilytica</name>
    <dbReference type="NCBI Taxonomy" id="2728836"/>
    <lineage>
        <taxon>Bacteria</taxon>
        <taxon>Pseudomonadati</taxon>
        <taxon>Pseudomonadota</taxon>
        <taxon>Betaproteobacteria</taxon>
        <taxon>Burkholderiales</taxon>
        <taxon>Sphaerotilaceae</taxon>
        <taxon>Azohydromonas</taxon>
    </lineage>
</organism>
<proteinExistence type="predicted"/>